<evidence type="ECO:0000259" key="4">
    <source>
        <dbReference type="PROSITE" id="PS51186"/>
    </source>
</evidence>
<dbReference type="GO" id="GO:0005737">
    <property type="term" value="C:cytoplasm"/>
    <property type="evidence" value="ECO:0007669"/>
    <property type="project" value="TreeGrafter"/>
</dbReference>
<name>A0A399R641_9PROT</name>
<dbReference type="Pfam" id="PF13302">
    <property type="entry name" value="Acetyltransf_3"/>
    <property type="match status" value="1"/>
</dbReference>
<keyword evidence="2" id="KW-0012">Acyltransferase</keyword>
<evidence type="ECO:0000313" key="6">
    <source>
        <dbReference type="Proteomes" id="UP000266385"/>
    </source>
</evidence>
<sequence>MFELVALHECDPRQVAEFLTLNRERFRPYSPTRSDNYFTREHWKAACKLAKVEWREDRAYRFCIVHRNESVIGKIDLDRIVRGPFQSATLGYMLDRRHEGQSVMRRALQDVLELSFGEFNLHRVEAAIMPDNQRSRSLAARLGFREVGLAKAYLELDGAWRDHILFEILKDDFSPETGEMA</sequence>
<proteinExistence type="inferred from homology"/>
<comment type="caution">
    <text evidence="5">The sequence shown here is derived from an EMBL/GenBank/DDBJ whole genome shotgun (WGS) entry which is preliminary data.</text>
</comment>
<dbReference type="InterPro" id="IPR016181">
    <property type="entry name" value="Acyl_CoA_acyltransferase"/>
</dbReference>
<dbReference type="InterPro" id="IPR000182">
    <property type="entry name" value="GNAT_dom"/>
</dbReference>
<evidence type="ECO:0000256" key="1">
    <source>
        <dbReference type="ARBA" id="ARBA00022679"/>
    </source>
</evidence>
<gene>
    <name evidence="5" type="ORF">D1223_14825</name>
</gene>
<organism evidence="5 6">
    <name type="scientific">Henriciella mobilis</name>
    <dbReference type="NCBI Taxonomy" id="2305467"/>
    <lineage>
        <taxon>Bacteria</taxon>
        <taxon>Pseudomonadati</taxon>
        <taxon>Pseudomonadota</taxon>
        <taxon>Alphaproteobacteria</taxon>
        <taxon>Hyphomonadales</taxon>
        <taxon>Hyphomonadaceae</taxon>
        <taxon>Henriciella</taxon>
    </lineage>
</organism>
<keyword evidence="1 5" id="KW-0808">Transferase</keyword>
<reference evidence="5 6" key="1">
    <citation type="submission" date="2018-08" db="EMBL/GenBank/DDBJ databases">
        <title>Henriciella mobilis sp. nov., isolated from seawater.</title>
        <authorList>
            <person name="Cheng H."/>
            <person name="Wu Y.-H."/>
            <person name="Xu X.-W."/>
            <person name="Guo L.-L."/>
        </authorList>
    </citation>
    <scope>NUCLEOTIDE SEQUENCE [LARGE SCALE GENOMIC DNA]</scope>
    <source>
        <strain evidence="5 6">JN25</strain>
    </source>
</reference>
<dbReference type="EMBL" id="QWFX01000014">
    <property type="protein sequence ID" value="RIJ27106.1"/>
    <property type="molecule type" value="Genomic_DNA"/>
</dbReference>
<comment type="similarity">
    <text evidence="3">Belongs to the acetyltransferase family. RimJ subfamily.</text>
</comment>
<accession>A0A399R641</accession>
<dbReference type="GO" id="GO:0008999">
    <property type="term" value="F:protein-N-terminal-alanine acetyltransferase activity"/>
    <property type="evidence" value="ECO:0007669"/>
    <property type="project" value="TreeGrafter"/>
</dbReference>
<dbReference type="OrthoDB" id="9801669at2"/>
<evidence type="ECO:0000256" key="2">
    <source>
        <dbReference type="ARBA" id="ARBA00023315"/>
    </source>
</evidence>
<evidence type="ECO:0000313" key="5">
    <source>
        <dbReference type="EMBL" id="RIJ27106.1"/>
    </source>
</evidence>
<dbReference type="AlphaFoldDB" id="A0A399R641"/>
<keyword evidence="6" id="KW-1185">Reference proteome</keyword>
<protein>
    <submittedName>
        <fullName evidence="5">GNAT family N-acetyltransferase</fullName>
    </submittedName>
</protein>
<dbReference type="PANTHER" id="PTHR43792:SF8">
    <property type="entry name" value="[RIBOSOMAL PROTEIN US5]-ALANINE N-ACETYLTRANSFERASE"/>
    <property type="match status" value="1"/>
</dbReference>
<dbReference type="Proteomes" id="UP000266385">
    <property type="component" value="Unassembled WGS sequence"/>
</dbReference>
<dbReference type="RefSeq" id="WP_119377220.1">
    <property type="nucleotide sequence ID" value="NZ_QWFX01000014.1"/>
</dbReference>
<evidence type="ECO:0000256" key="3">
    <source>
        <dbReference type="ARBA" id="ARBA00038502"/>
    </source>
</evidence>
<dbReference type="Gene3D" id="3.40.630.30">
    <property type="match status" value="1"/>
</dbReference>
<dbReference type="SUPFAM" id="SSF55729">
    <property type="entry name" value="Acyl-CoA N-acyltransferases (Nat)"/>
    <property type="match status" value="1"/>
</dbReference>
<dbReference type="InterPro" id="IPR051531">
    <property type="entry name" value="N-acetyltransferase"/>
</dbReference>
<dbReference type="PANTHER" id="PTHR43792">
    <property type="entry name" value="GNAT FAMILY, PUTATIVE (AFU_ORTHOLOGUE AFUA_3G00765)-RELATED-RELATED"/>
    <property type="match status" value="1"/>
</dbReference>
<dbReference type="PROSITE" id="PS51186">
    <property type="entry name" value="GNAT"/>
    <property type="match status" value="1"/>
</dbReference>
<feature type="domain" description="N-acetyltransferase" evidence="4">
    <location>
        <begin position="5"/>
        <end position="167"/>
    </location>
</feature>